<comment type="similarity">
    <text evidence="1">Belongs to the peptidase C40 family.</text>
</comment>
<dbReference type="AlphaFoldDB" id="A0AAV3UEM4"/>
<dbReference type="Pfam" id="PF08239">
    <property type="entry name" value="SH3_3"/>
    <property type="match status" value="1"/>
</dbReference>
<dbReference type="PANTHER" id="PTHR47053">
    <property type="entry name" value="MUREIN DD-ENDOPEPTIDASE MEPH-RELATED"/>
    <property type="match status" value="1"/>
</dbReference>
<dbReference type="Gene3D" id="2.30.30.40">
    <property type="entry name" value="SH3 Domains"/>
    <property type="match status" value="1"/>
</dbReference>
<comment type="caution">
    <text evidence="7">The sequence shown here is derived from an EMBL/GenBank/DDBJ whole genome shotgun (WGS) entry which is preliminary data.</text>
</comment>
<keyword evidence="3" id="KW-0378">Hydrolase</keyword>
<evidence type="ECO:0000256" key="2">
    <source>
        <dbReference type="ARBA" id="ARBA00022670"/>
    </source>
</evidence>
<dbReference type="EMBL" id="BAABKX010000001">
    <property type="protein sequence ID" value="GAA5045846.1"/>
    <property type="molecule type" value="Genomic_DNA"/>
</dbReference>
<name>A0AAV3UEM4_9EURY</name>
<evidence type="ECO:0000313" key="7">
    <source>
        <dbReference type="EMBL" id="GAA5045846.1"/>
    </source>
</evidence>
<dbReference type="RefSeq" id="WP_227776220.1">
    <property type="nucleotide sequence ID" value="NZ_BAABKX010000001.1"/>
</dbReference>
<dbReference type="GO" id="GO:0008234">
    <property type="term" value="F:cysteine-type peptidase activity"/>
    <property type="evidence" value="ECO:0007669"/>
    <property type="project" value="UniProtKB-KW"/>
</dbReference>
<dbReference type="GeneID" id="68612024"/>
<feature type="compositionally biased region" description="Basic and acidic residues" evidence="5">
    <location>
        <begin position="192"/>
        <end position="203"/>
    </location>
</feature>
<evidence type="ECO:0000256" key="3">
    <source>
        <dbReference type="ARBA" id="ARBA00022801"/>
    </source>
</evidence>
<protein>
    <submittedName>
        <fullName evidence="7">C40 family peptidase</fullName>
    </submittedName>
</protein>
<evidence type="ECO:0000256" key="4">
    <source>
        <dbReference type="ARBA" id="ARBA00022807"/>
    </source>
</evidence>
<organism evidence="7 8">
    <name type="scientific">Haladaptatus pallidirubidus</name>
    <dbReference type="NCBI Taxonomy" id="1008152"/>
    <lineage>
        <taxon>Archaea</taxon>
        <taxon>Methanobacteriati</taxon>
        <taxon>Methanobacteriota</taxon>
        <taxon>Stenosarchaea group</taxon>
        <taxon>Halobacteria</taxon>
        <taxon>Halobacteriales</taxon>
        <taxon>Haladaptataceae</taxon>
        <taxon>Haladaptatus</taxon>
    </lineage>
</organism>
<dbReference type="Gene3D" id="3.90.1720.10">
    <property type="entry name" value="endopeptidase domain like (from Nostoc punctiforme)"/>
    <property type="match status" value="1"/>
</dbReference>
<keyword evidence="2" id="KW-0645">Protease</keyword>
<evidence type="ECO:0000259" key="6">
    <source>
        <dbReference type="PROSITE" id="PS51935"/>
    </source>
</evidence>
<dbReference type="InterPro" id="IPR000064">
    <property type="entry name" value="NLP_P60_dom"/>
</dbReference>
<evidence type="ECO:0000313" key="8">
    <source>
        <dbReference type="Proteomes" id="UP001501729"/>
    </source>
</evidence>
<sequence length="331" mass="36357">MDDHQRARLALQRCRTKHAPDSRVSVFDAKVESDANQLFLRGSVSTPELETHARNAIEQVTDESVTNELSVLANERTERTIDASVAPVRGDSDADAEQVTQVLYGAAVTAFDRDGDWVRIRTPDDYLGWVEAAVLTTPQGEIDPGKRADAVVAHEIAPDELGRPIYAGTECRMDGSEVVFRTGATIARSNFESKSELEPDHAVRQSPENPTGEGVVEVARQFFGTEYDWGGMTTDGIDCSGLAWISYRVNGIVLPRDADQQRTMGETVSRDELLPGDLLFFPGHVAISLGGDEYIHAYGGDDAVVINSFDDGHDDYLADLDEKFELARRLI</sequence>
<dbReference type="SUPFAM" id="SSF54001">
    <property type="entry name" value="Cysteine proteinases"/>
    <property type="match status" value="1"/>
</dbReference>
<keyword evidence="8" id="KW-1185">Reference proteome</keyword>
<feature type="domain" description="NlpC/P60" evidence="6">
    <location>
        <begin position="209"/>
        <end position="331"/>
    </location>
</feature>
<dbReference type="InterPro" id="IPR003646">
    <property type="entry name" value="SH3-like_bac-type"/>
</dbReference>
<evidence type="ECO:0000256" key="1">
    <source>
        <dbReference type="ARBA" id="ARBA00007074"/>
    </source>
</evidence>
<feature type="region of interest" description="Disordered" evidence="5">
    <location>
        <begin position="192"/>
        <end position="211"/>
    </location>
</feature>
<dbReference type="PANTHER" id="PTHR47053:SF1">
    <property type="entry name" value="MUREIN DD-ENDOPEPTIDASE MEPH-RELATED"/>
    <property type="match status" value="1"/>
</dbReference>
<gene>
    <name evidence="7" type="ORF">GCM10025751_14360</name>
</gene>
<proteinExistence type="inferred from homology"/>
<evidence type="ECO:0000256" key="5">
    <source>
        <dbReference type="SAM" id="MobiDB-lite"/>
    </source>
</evidence>
<accession>A0AAV3UEM4</accession>
<dbReference type="InterPro" id="IPR051202">
    <property type="entry name" value="Peptidase_C40"/>
</dbReference>
<dbReference type="InterPro" id="IPR038765">
    <property type="entry name" value="Papain-like_cys_pep_sf"/>
</dbReference>
<dbReference type="GO" id="GO:0006508">
    <property type="term" value="P:proteolysis"/>
    <property type="evidence" value="ECO:0007669"/>
    <property type="project" value="UniProtKB-KW"/>
</dbReference>
<dbReference type="Proteomes" id="UP001501729">
    <property type="component" value="Unassembled WGS sequence"/>
</dbReference>
<dbReference type="PROSITE" id="PS51935">
    <property type="entry name" value="NLPC_P60"/>
    <property type="match status" value="1"/>
</dbReference>
<keyword evidence="4" id="KW-0788">Thiol protease</keyword>
<dbReference type="Pfam" id="PF00877">
    <property type="entry name" value="NLPC_P60"/>
    <property type="match status" value="1"/>
</dbReference>
<reference evidence="7 8" key="1">
    <citation type="journal article" date="2019" name="Int. J. Syst. Evol. Microbiol.">
        <title>The Global Catalogue of Microorganisms (GCM) 10K type strain sequencing project: providing services to taxonomists for standard genome sequencing and annotation.</title>
        <authorList>
            <consortium name="The Broad Institute Genomics Platform"/>
            <consortium name="The Broad Institute Genome Sequencing Center for Infectious Disease"/>
            <person name="Wu L."/>
            <person name="Ma J."/>
        </authorList>
    </citation>
    <scope>NUCLEOTIDE SEQUENCE [LARGE SCALE GENOMIC DNA]</scope>
    <source>
        <strain evidence="7 8">JCM 17504</strain>
    </source>
</reference>